<dbReference type="Proteomes" id="UP000053900">
    <property type="component" value="Unassembled WGS sequence"/>
</dbReference>
<feature type="domain" description="VTT" evidence="2">
    <location>
        <begin position="31"/>
        <end position="129"/>
    </location>
</feature>
<keyword evidence="4" id="KW-1185">Reference proteome</keyword>
<evidence type="ECO:0000313" key="4">
    <source>
        <dbReference type="Proteomes" id="UP000053900"/>
    </source>
</evidence>
<keyword evidence="1" id="KW-1133">Transmembrane helix</keyword>
<dbReference type="PANTHER" id="PTHR42709:SF4">
    <property type="entry name" value="INNER MEMBRANE PROTEIN YQAA"/>
    <property type="match status" value="1"/>
</dbReference>
<name>A0ABR5IJ51_9HYPH</name>
<feature type="transmembrane region" description="Helical" evidence="1">
    <location>
        <begin position="38"/>
        <end position="59"/>
    </location>
</feature>
<dbReference type="Pfam" id="PF09335">
    <property type="entry name" value="VTT_dom"/>
    <property type="match status" value="1"/>
</dbReference>
<gene>
    <name evidence="3" type="ORF">AFK20_11480</name>
</gene>
<dbReference type="EMBL" id="LGSW01000015">
    <property type="protein sequence ID" value="KND18608.1"/>
    <property type="molecule type" value="Genomic_DNA"/>
</dbReference>
<feature type="transmembrane region" description="Helical" evidence="1">
    <location>
        <begin position="109"/>
        <end position="131"/>
    </location>
</feature>
<organism evidence="3 4">
    <name type="scientific">Enhydrobacter aerosaccus</name>
    <dbReference type="NCBI Taxonomy" id="225324"/>
    <lineage>
        <taxon>Bacteria</taxon>
        <taxon>Pseudomonadati</taxon>
        <taxon>Pseudomonadota</taxon>
        <taxon>Alphaproteobacteria</taxon>
        <taxon>Hyphomicrobiales</taxon>
        <taxon>Enhydrobacter</taxon>
    </lineage>
</organism>
<comment type="caution">
    <text evidence="3">The sequence shown here is derived from an EMBL/GenBank/DDBJ whole genome shotgun (WGS) entry which is preliminary data.</text>
</comment>
<sequence>MNWELWTLAVSAFTSATVLPGTSDIALTALLLRNPNDWLSIFLVASVANSLGGIVSYGLGYWLPKRHRISDKAKRLFEKYGVWALLLSWMPVIGDLLPIGAGWLRLNVWLSAVMILLGKSIRYAVLTVLVLGGGWA</sequence>
<accession>A0ABR5IJ51</accession>
<reference evidence="3 4" key="1">
    <citation type="submission" date="2015-07" db="EMBL/GenBank/DDBJ databases">
        <title>Draft genome of Enhydrobacter aerosaccus.</title>
        <authorList>
            <person name="Wang X."/>
        </authorList>
    </citation>
    <scope>NUCLEOTIDE SEQUENCE [LARGE SCALE GENOMIC DNA]</scope>
    <source>
        <strain evidence="3 4">CGMCC9176</strain>
    </source>
</reference>
<proteinExistence type="predicted"/>
<feature type="transmembrane region" description="Helical" evidence="1">
    <location>
        <begin position="80"/>
        <end position="103"/>
    </location>
</feature>
<dbReference type="PANTHER" id="PTHR42709">
    <property type="entry name" value="ALKALINE PHOSPHATASE LIKE PROTEIN"/>
    <property type="match status" value="1"/>
</dbReference>
<keyword evidence="1" id="KW-0812">Transmembrane</keyword>
<protein>
    <submittedName>
        <fullName evidence="3">Membrane protein</fullName>
    </submittedName>
</protein>
<dbReference type="InterPro" id="IPR051311">
    <property type="entry name" value="DedA_domain"/>
</dbReference>
<evidence type="ECO:0000313" key="3">
    <source>
        <dbReference type="EMBL" id="KND18608.1"/>
    </source>
</evidence>
<evidence type="ECO:0000256" key="1">
    <source>
        <dbReference type="SAM" id="Phobius"/>
    </source>
</evidence>
<keyword evidence="1" id="KW-0472">Membrane</keyword>
<dbReference type="InterPro" id="IPR032816">
    <property type="entry name" value="VTT_dom"/>
</dbReference>
<evidence type="ECO:0000259" key="2">
    <source>
        <dbReference type="Pfam" id="PF09335"/>
    </source>
</evidence>